<dbReference type="EMBL" id="NHYD01003077">
    <property type="protein sequence ID" value="PPQ82928.1"/>
    <property type="molecule type" value="Genomic_DNA"/>
</dbReference>
<sequence length="68" mass="8063">MDPFEVRMQFIQFLRRLNASVFLLVLPKRLLNLSFSPNSQPLIQKVVSYAIKNFECKDDIWDCIIEET</sequence>
<dbReference type="InParanoid" id="A0A409WWP2"/>
<evidence type="ECO:0000259" key="1">
    <source>
        <dbReference type="Pfam" id="PF12243"/>
    </source>
</evidence>
<evidence type="ECO:0000313" key="2">
    <source>
        <dbReference type="EMBL" id="PPQ82928.1"/>
    </source>
</evidence>
<comment type="caution">
    <text evidence="2">The sequence shown here is derived from an EMBL/GenBank/DDBJ whole genome shotgun (WGS) entry which is preliminary data.</text>
</comment>
<dbReference type="STRING" id="93625.A0A409WWP2"/>
<keyword evidence="3" id="KW-1185">Reference proteome</keyword>
<gene>
    <name evidence="2" type="ORF">CVT25_009581</name>
</gene>
<protein>
    <recommendedName>
        <fullName evidence="1">CTD kinase subunit gamma Ctk3 N-terminal domain-containing protein</fullName>
    </recommendedName>
</protein>
<organism evidence="2 3">
    <name type="scientific">Psilocybe cyanescens</name>
    <dbReference type="NCBI Taxonomy" id="93625"/>
    <lineage>
        <taxon>Eukaryota</taxon>
        <taxon>Fungi</taxon>
        <taxon>Dikarya</taxon>
        <taxon>Basidiomycota</taxon>
        <taxon>Agaricomycotina</taxon>
        <taxon>Agaricomycetes</taxon>
        <taxon>Agaricomycetidae</taxon>
        <taxon>Agaricales</taxon>
        <taxon>Agaricineae</taxon>
        <taxon>Strophariaceae</taxon>
        <taxon>Psilocybe</taxon>
    </lineage>
</organism>
<feature type="domain" description="CTD kinase subunit gamma Ctk3 N-terminal" evidence="1">
    <location>
        <begin position="1"/>
        <end position="24"/>
    </location>
</feature>
<reference evidence="2 3" key="1">
    <citation type="journal article" date="2018" name="Evol. Lett.">
        <title>Horizontal gene cluster transfer increased hallucinogenic mushroom diversity.</title>
        <authorList>
            <person name="Reynolds H.T."/>
            <person name="Vijayakumar V."/>
            <person name="Gluck-Thaler E."/>
            <person name="Korotkin H.B."/>
            <person name="Matheny P.B."/>
            <person name="Slot J.C."/>
        </authorList>
    </citation>
    <scope>NUCLEOTIDE SEQUENCE [LARGE SCALE GENOMIC DNA]</scope>
    <source>
        <strain evidence="2 3">2631</strain>
    </source>
</reference>
<proteinExistence type="predicted"/>
<dbReference type="OrthoDB" id="21266at2759"/>
<dbReference type="AlphaFoldDB" id="A0A409WWP2"/>
<name>A0A409WWP2_PSICY</name>
<accession>A0A409WWP2</accession>
<dbReference type="Proteomes" id="UP000283269">
    <property type="component" value="Unassembled WGS sequence"/>
</dbReference>
<evidence type="ECO:0000313" key="3">
    <source>
        <dbReference type="Proteomes" id="UP000283269"/>
    </source>
</evidence>
<dbReference type="Pfam" id="PF12243">
    <property type="entry name" value="CTK3"/>
    <property type="match status" value="1"/>
</dbReference>
<dbReference type="InterPro" id="IPR024638">
    <property type="entry name" value="Ctk3_N"/>
</dbReference>